<gene>
    <name evidence="2" type="ORF">PHET_07773</name>
</gene>
<sequence length="261" mass="29202">MQLRPILGRLTTPLTLVCIIGIFCGESEPEDVRDFFGDIRNLLGLRQNRFFCQDNKTCSVKLDCVVAHAPTRAFVRQVEQHSGYFSYGKCTVCGVYSHGHVIFPGNDCPAITDAGFSSHPQPEQHTVQQPVGTTLPVACTVDPLAAVYGESELVFNVHNVIHLCDELFLRCVENAACDDDDEVKVYHDMSSVCWPTSLQMENGVIFRRKFNSNRPPINHVIIGGKPAVTEFTHGSQVSIRRQPRKNVFSEECIPSFDLRTF</sequence>
<feature type="chain" id="PRO_5035210489" evidence="1">
    <location>
        <begin position="30"/>
        <end position="261"/>
    </location>
</feature>
<evidence type="ECO:0000313" key="2">
    <source>
        <dbReference type="EMBL" id="KAF5399014.1"/>
    </source>
</evidence>
<protein>
    <submittedName>
        <fullName evidence="2">Uncharacterized protein</fullName>
    </submittedName>
</protein>
<reference evidence="2" key="1">
    <citation type="submission" date="2019-05" db="EMBL/GenBank/DDBJ databases">
        <title>Annotation for the trematode Paragonimus heterotremus.</title>
        <authorList>
            <person name="Choi Y.-J."/>
        </authorList>
    </citation>
    <scope>NUCLEOTIDE SEQUENCE</scope>
    <source>
        <strain evidence="2">LC</strain>
    </source>
</reference>
<accession>A0A8J4TH65</accession>
<dbReference type="AlphaFoldDB" id="A0A8J4TH65"/>
<dbReference type="EMBL" id="LUCH01004437">
    <property type="protein sequence ID" value="KAF5399014.1"/>
    <property type="molecule type" value="Genomic_DNA"/>
</dbReference>
<organism evidence="2 3">
    <name type="scientific">Paragonimus heterotremus</name>
    <dbReference type="NCBI Taxonomy" id="100268"/>
    <lineage>
        <taxon>Eukaryota</taxon>
        <taxon>Metazoa</taxon>
        <taxon>Spiralia</taxon>
        <taxon>Lophotrochozoa</taxon>
        <taxon>Platyhelminthes</taxon>
        <taxon>Trematoda</taxon>
        <taxon>Digenea</taxon>
        <taxon>Plagiorchiida</taxon>
        <taxon>Troglotremata</taxon>
        <taxon>Troglotrematidae</taxon>
        <taxon>Paragonimus</taxon>
    </lineage>
</organism>
<evidence type="ECO:0000256" key="1">
    <source>
        <dbReference type="SAM" id="SignalP"/>
    </source>
</evidence>
<keyword evidence="1" id="KW-0732">Signal</keyword>
<proteinExistence type="predicted"/>
<name>A0A8J4TH65_9TREM</name>
<comment type="caution">
    <text evidence="2">The sequence shown here is derived from an EMBL/GenBank/DDBJ whole genome shotgun (WGS) entry which is preliminary data.</text>
</comment>
<feature type="signal peptide" evidence="1">
    <location>
        <begin position="1"/>
        <end position="29"/>
    </location>
</feature>
<keyword evidence="3" id="KW-1185">Reference proteome</keyword>
<dbReference type="Proteomes" id="UP000748531">
    <property type="component" value="Unassembled WGS sequence"/>
</dbReference>
<evidence type="ECO:0000313" key="3">
    <source>
        <dbReference type="Proteomes" id="UP000748531"/>
    </source>
</evidence>
<dbReference type="OrthoDB" id="10036512at2759"/>